<dbReference type="Pfam" id="PF13499">
    <property type="entry name" value="EF-hand_7"/>
    <property type="match status" value="3"/>
</dbReference>
<dbReference type="InterPro" id="IPR008080">
    <property type="entry name" value="Parvalbumin"/>
</dbReference>
<gene>
    <name evidence="8" type="ORF">QYF61_026382</name>
</gene>
<feature type="binding site" evidence="5">
    <location>
        <position position="159"/>
    </location>
    <ligand>
        <name>Ca(2+)</name>
        <dbReference type="ChEBI" id="CHEBI:29108"/>
        <label>1</label>
    </ligand>
</feature>
<feature type="binding site" evidence="5">
    <location>
        <position position="155"/>
    </location>
    <ligand>
        <name>Ca(2+)</name>
        <dbReference type="ChEBI" id="CHEBI:29108"/>
        <label>1</label>
    </ligand>
</feature>
<sequence length="414" mass="45019">MGMDWPLQPLSSSSPYFTTKESQNTYITCSQQEATSAGDTQQVRSSQPDCFLIQSRRPQSSTMAITDILSAKDIESALSSCQADDSFNYKSFFSTVGLSSKTPDQIKKVFTILDQDKSGFIEEDELQLFLKNFSSSARALTSAETKAFLAAGDTDGDGKIGVEATAYLGPTSFDMVLPGILTEAEIAAGLQSCQAADSLDYKTIFVKVGLNSKSKDQLTKAVGILDQDRSGFIEEDELKLFLQNFSASARALTDAETKAFLAAGDSDGDGKIGVDGKTAFIKWSRGDPMPQILGAGWRSQERFKMSLTDILSPSDIAAALRDCQAPDSFSPKKFFQISGMSKKSTSQLKDIFRILDNDQSGFIEEDELKYFLQRFECGARVLTTSETKTFLAAADHDGDGKIGAEAWETFPTAV</sequence>
<accession>A0AAN7RRZ3</accession>
<feature type="binding site" evidence="5">
    <location>
        <position position="116"/>
    </location>
    <ligand>
        <name>Ca(2+)</name>
        <dbReference type="ChEBI" id="CHEBI:29108"/>
        <label>1</label>
    </ligand>
</feature>
<comment type="similarity">
    <text evidence="1 6">Belongs to the parvalbumin family.</text>
</comment>
<dbReference type="PROSITE" id="PS00018">
    <property type="entry name" value="EF_HAND_1"/>
    <property type="match status" value="3"/>
</dbReference>
<dbReference type="InterPro" id="IPR018247">
    <property type="entry name" value="EF_Hand_1_Ca_BS"/>
</dbReference>
<protein>
    <recommendedName>
        <fullName evidence="6">Parvalbumin</fullName>
    </recommendedName>
</protein>
<reference evidence="8 9" key="1">
    <citation type="journal article" date="2023" name="J. Hered.">
        <title>Chromosome-level genome of the wood stork (Mycteria americana) provides insight into avian chromosome evolution.</title>
        <authorList>
            <person name="Flamio R. Jr."/>
            <person name="Ramstad K.M."/>
        </authorList>
    </citation>
    <scope>NUCLEOTIDE SEQUENCE [LARGE SCALE GENOMIC DNA]</scope>
    <source>
        <strain evidence="8">JAX WOST 10</strain>
    </source>
</reference>
<feature type="binding site" evidence="5">
    <location>
        <position position="118"/>
    </location>
    <ligand>
        <name>Ca(2+)</name>
        <dbReference type="ChEBI" id="CHEBI:29108"/>
        <label>1</label>
    </ligand>
</feature>
<evidence type="ECO:0000256" key="5">
    <source>
        <dbReference type="PIRSR" id="PIRSR608080-1"/>
    </source>
</evidence>
<dbReference type="FunFam" id="1.10.238.10:FF:000060">
    <property type="entry name" value="Parvalbumin, thymic"/>
    <property type="match status" value="3"/>
</dbReference>
<dbReference type="PANTHER" id="PTHR11653">
    <property type="entry name" value="PARVALBUMIN ALPHA"/>
    <property type="match status" value="1"/>
</dbReference>
<keyword evidence="2 5" id="KW-0479">Metal-binding</keyword>
<keyword evidence="3" id="KW-0677">Repeat</keyword>
<proteinExistence type="inferred from homology"/>
<evidence type="ECO:0000256" key="4">
    <source>
        <dbReference type="ARBA" id="ARBA00022837"/>
    </source>
</evidence>
<feature type="binding site" evidence="5">
    <location>
        <position position="157"/>
    </location>
    <ligand>
        <name>Ca(2+)</name>
        <dbReference type="ChEBI" id="CHEBI:29108"/>
        <label>1</label>
    </ligand>
</feature>
<dbReference type="SMART" id="SM00054">
    <property type="entry name" value="EFh"/>
    <property type="match status" value="5"/>
</dbReference>
<dbReference type="PANTHER" id="PTHR11653:SF3">
    <property type="entry name" value="PARVALBUMIN, THYMIC"/>
    <property type="match status" value="1"/>
</dbReference>
<keyword evidence="4 5" id="KW-0106">Calcium</keyword>
<evidence type="ECO:0000256" key="1">
    <source>
        <dbReference type="ARBA" id="ARBA00009753"/>
    </source>
</evidence>
<dbReference type="GO" id="GO:0005737">
    <property type="term" value="C:cytoplasm"/>
    <property type="evidence" value="ECO:0007669"/>
    <property type="project" value="TreeGrafter"/>
</dbReference>
<dbReference type="PRINTS" id="PR01697">
    <property type="entry name" value="PARVALBUMIN"/>
</dbReference>
<feature type="binding site" evidence="5">
    <location>
        <position position="114"/>
    </location>
    <ligand>
        <name>Ca(2+)</name>
        <dbReference type="ChEBI" id="CHEBI:29108"/>
        <label>1</label>
    </ligand>
</feature>
<evidence type="ECO:0000256" key="3">
    <source>
        <dbReference type="ARBA" id="ARBA00022737"/>
    </source>
</evidence>
<comment type="caution">
    <text evidence="8">The sequence shown here is derived from an EMBL/GenBank/DDBJ whole genome shotgun (WGS) entry which is preliminary data.</text>
</comment>
<evidence type="ECO:0000256" key="2">
    <source>
        <dbReference type="ARBA" id="ARBA00022723"/>
    </source>
</evidence>
<dbReference type="GO" id="GO:0005509">
    <property type="term" value="F:calcium ion binding"/>
    <property type="evidence" value="ECO:0007669"/>
    <property type="project" value="UniProtKB-UniRule"/>
</dbReference>
<dbReference type="SUPFAM" id="SSF47473">
    <property type="entry name" value="EF-hand"/>
    <property type="match status" value="2"/>
</dbReference>
<dbReference type="CDD" id="cd16255">
    <property type="entry name" value="EFh_parvalbumin_beta"/>
    <property type="match status" value="3"/>
</dbReference>
<evidence type="ECO:0000256" key="6">
    <source>
        <dbReference type="RuleBase" id="RU368048"/>
    </source>
</evidence>
<evidence type="ECO:0000259" key="7">
    <source>
        <dbReference type="PROSITE" id="PS50222"/>
    </source>
</evidence>
<dbReference type="Gene3D" id="1.10.238.10">
    <property type="entry name" value="EF-hand"/>
    <property type="match status" value="3"/>
</dbReference>
<evidence type="ECO:0000313" key="8">
    <source>
        <dbReference type="EMBL" id="KAK4813800.1"/>
    </source>
</evidence>
<comment type="function">
    <text evidence="6">In muscle, parvalbumin is thought to be involved in relaxation after contraction. It binds two calcium ions.</text>
</comment>
<feature type="binding site" evidence="5">
    <location>
        <position position="120"/>
    </location>
    <ligand>
        <name>Ca(2+)</name>
        <dbReference type="ChEBI" id="CHEBI:29108"/>
        <label>1</label>
    </ligand>
</feature>
<keyword evidence="9" id="KW-1185">Reference proteome</keyword>
<organism evidence="8 9">
    <name type="scientific">Mycteria americana</name>
    <name type="common">Wood stork</name>
    <dbReference type="NCBI Taxonomy" id="33587"/>
    <lineage>
        <taxon>Eukaryota</taxon>
        <taxon>Metazoa</taxon>
        <taxon>Chordata</taxon>
        <taxon>Craniata</taxon>
        <taxon>Vertebrata</taxon>
        <taxon>Euteleostomi</taxon>
        <taxon>Archelosauria</taxon>
        <taxon>Archosauria</taxon>
        <taxon>Dinosauria</taxon>
        <taxon>Saurischia</taxon>
        <taxon>Theropoda</taxon>
        <taxon>Coelurosauria</taxon>
        <taxon>Aves</taxon>
        <taxon>Neognathae</taxon>
        <taxon>Neoaves</taxon>
        <taxon>Aequornithes</taxon>
        <taxon>Ciconiiformes</taxon>
        <taxon>Ciconiidae</taxon>
        <taxon>Mycteria</taxon>
    </lineage>
</organism>
<evidence type="ECO:0000313" key="9">
    <source>
        <dbReference type="Proteomes" id="UP001333110"/>
    </source>
</evidence>
<feature type="domain" description="EF-hand" evidence="7">
    <location>
        <begin position="213"/>
        <end position="248"/>
    </location>
</feature>
<feature type="binding site" evidence="5">
    <location>
        <position position="153"/>
    </location>
    <ligand>
        <name>Ca(2+)</name>
        <dbReference type="ChEBI" id="CHEBI:29108"/>
        <label>1</label>
    </ligand>
</feature>
<dbReference type="InterPro" id="IPR002048">
    <property type="entry name" value="EF_hand_dom"/>
</dbReference>
<name>A0AAN7RRZ3_MYCAM</name>
<dbReference type="PROSITE" id="PS50222">
    <property type="entry name" value="EF_HAND_2"/>
    <property type="match status" value="3"/>
</dbReference>
<dbReference type="EMBL" id="JAUNZN010000012">
    <property type="protein sequence ID" value="KAK4813800.1"/>
    <property type="molecule type" value="Genomic_DNA"/>
</dbReference>
<feature type="domain" description="EF-hand" evidence="7">
    <location>
        <begin position="101"/>
        <end position="136"/>
    </location>
</feature>
<dbReference type="InterPro" id="IPR011992">
    <property type="entry name" value="EF-hand-dom_pair"/>
</dbReference>
<dbReference type="AlphaFoldDB" id="A0AAN7RRZ3"/>
<feature type="binding site" evidence="5">
    <location>
        <position position="125"/>
    </location>
    <ligand>
        <name>Ca(2+)</name>
        <dbReference type="ChEBI" id="CHEBI:29108"/>
        <label>1</label>
    </ligand>
</feature>
<feature type="domain" description="EF-hand" evidence="7">
    <location>
        <begin position="343"/>
        <end position="378"/>
    </location>
</feature>
<dbReference type="Proteomes" id="UP001333110">
    <property type="component" value="Unassembled WGS sequence"/>
</dbReference>